<dbReference type="EMBL" id="CM046397">
    <property type="protein sequence ID" value="KAI8535409.1"/>
    <property type="molecule type" value="Genomic_DNA"/>
</dbReference>
<keyword evidence="2" id="KW-1185">Reference proteome</keyword>
<protein>
    <submittedName>
        <fullName evidence="1">Uncharacterized protein</fullName>
    </submittedName>
</protein>
<reference evidence="1" key="1">
    <citation type="submission" date="2022-02" db="EMBL/GenBank/DDBJ databases">
        <title>Plant Genome Project.</title>
        <authorList>
            <person name="Zhang R.-G."/>
        </authorList>
    </citation>
    <scope>NUCLEOTIDE SEQUENCE</scope>
    <source>
        <strain evidence="1">AT1</strain>
    </source>
</reference>
<evidence type="ECO:0000313" key="1">
    <source>
        <dbReference type="EMBL" id="KAI8535409.1"/>
    </source>
</evidence>
<proteinExistence type="predicted"/>
<organism evidence="1 2">
    <name type="scientific">Rhododendron molle</name>
    <name type="common">Chinese azalea</name>
    <name type="synonym">Azalea mollis</name>
    <dbReference type="NCBI Taxonomy" id="49168"/>
    <lineage>
        <taxon>Eukaryota</taxon>
        <taxon>Viridiplantae</taxon>
        <taxon>Streptophyta</taxon>
        <taxon>Embryophyta</taxon>
        <taxon>Tracheophyta</taxon>
        <taxon>Spermatophyta</taxon>
        <taxon>Magnoliopsida</taxon>
        <taxon>eudicotyledons</taxon>
        <taxon>Gunneridae</taxon>
        <taxon>Pentapetalae</taxon>
        <taxon>asterids</taxon>
        <taxon>Ericales</taxon>
        <taxon>Ericaceae</taxon>
        <taxon>Ericoideae</taxon>
        <taxon>Rhodoreae</taxon>
        <taxon>Rhododendron</taxon>
    </lineage>
</organism>
<gene>
    <name evidence="1" type="ORF">RHMOL_Rhmol10G0171800</name>
</gene>
<dbReference type="Proteomes" id="UP001062846">
    <property type="component" value="Chromosome 10"/>
</dbReference>
<comment type="caution">
    <text evidence="1">The sequence shown here is derived from an EMBL/GenBank/DDBJ whole genome shotgun (WGS) entry which is preliminary data.</text>
</comment>
<accession>A0ACC0M3D0</accession>
<sequence length="388" mass="44319">MESPLPAILDAWLMQPETIDWESPRSRCLASIHDLRYTEACPELVQAAMVYWDPTMHVFRFYQDEMCPTVEEFQAYLRAEELSASVIQGEELNIAHLIELYGLEGALGDYVEQAHRCLVLLLCALAASMLILVNERVCPSLVSIALQMNSRKNIMPIVLAETLMGLDLVKSGQADSFSGCPLLLQIVSGFLLVFKLVQLCLSDEVGVLEAPQASFEHFPRYLVERLMSYPELLMVEWYTFLNDMQSEDIVWRCSWLNRQEMTVNSVGFERVVIAGLTSFTFYIPECILLQLGISQGNKRFGKEHFELPAFNACNLHIYRCSWNNRDLDELLLDSITWLKSRYVNWLHKKVKARSGDTTEAPGIAPLALRISSRVVRPSEHFFCLCYLL</sequence>
<evidence type="ECO:0000313" key="2">
    <source>
        <dbReference type="Proteomes" id="UP001062846"/>
    </source>
</evidence>
<name>A0ACC0M3D0_RHOML</name>